<sequence>MTQIKEVKPFKFDSNTKKWITVQFDTSHQGLSINDSFKLGSLNIMDEKYKIIRSIIIRDDERFVHTVKLLEEENFNVLALNEVTPRFLKRLQDSEFFSKNYFFTDIVNDDVTDSVNKSLGSGFQGNLILSKVCPIAVHLIENPISKHFVLATFECDSTEKLCMISAHTLAYAKNVEQRKTELKSIANNSYVQEMDQVIILGDLNLHAESEDEIIEEIGFRDVWKETRSDKGYTFDPLINSFIRFKYLGMEKRRMRLDRILIRNSNTLGACQPMKLFANKPIHESSKHLSAEPLNTPLWYTLFNILFGNINRKDYLFYSDHFGMKVQLKRYENQSDLLKQHQAIKEEAINLTENHVNDRYSFVRKALLSIFILSLAYFVFRW</sequence>
<proteinExistence type="predicted"/>
<dbReference type="PANTHER" id="PTHR15822">
    <property type="entry name" value="TRAF AND TNF RECEPTOR-ASSOCIATED PROTEIN"/>
    <property type="match status" value="1"/>
</dbReference>
<organism evidence="13">
    <name type="scientific">Naegleria gruberi</name>
    <name type="common">Amoeba</name>
    <dbReference type="NCBI Taxonomy" id="5762"/>
    <lineage>
        <taxon>Eukaryota</taxon>
        <taxon>Discoba</taxon>
        <taxon>Heterolobosea</taxon>
        <taxon>Tetramitia</taxon>
        <taxon>Eutetramitia</taxon>
        <taxon>Vahlkampfiidae</taxon>
        <taxon>Naegleria</taxon>
    </lineage>
</organism>
<evidence type="ECO:0000256" key="7">
    <source>
        <dbReference type="ARBA" id="ARBA00022801"/>
    </source>
</evidence>
<dbReference type="GO" id="GO:0005737">
    <property type="term" value="C:cytoplasm"/>
    <property type="evidence" value="ECO:0007669"/>
    <property type="project" value="TreeGrafter"/>
</dbReference>
<evidence type="ECO:0000313" key="13">
    <source>
        <dbReference type="Proteomes" id="UP000006671"/>
    </source>
</evidence>
<comment type="cofactor">
    <cofactor evidence="1">
        <name>Mn(2+)</name>
        <dbReference type="ChEBI" id="CHEBI:29035"/>
    </cofactor>
</comment>
<dbReference type="InterPro" id="IPR000300">
    <property type="entry name" value="IPPc"/>
</dbReference>
<evidence type="ECO:0000313" key="12">
    <source>
        <dbReference type="EMBL" id="EFC49831.1"/>
    </source>
</evidence>
<dbReference type="EMBL" id="GG738847">
    <property type="protein sequence ID" value="EFC49831.1"/>
    <property type="molecule type" value="Genomic_DNA"/>
</dbReference>
<dbReference type="GO" id="GO:0016791">
    <property type="term" value="F:phosphatase activity"/>
    <property type="evidence" value="ECO:0007669"/>
    <property type="project" value="InterPro"/>
</dbReference>
<dbReference type="KEGG" id="ngr:NAEGRDRAFT_45841"/>
<keyword evidence="5" id="KW-0479">Metal-binding</keyword>
<accession>D2V129</accession>
<dbReference type="CDD" id="cd09080">
    <property type="entry name" value="TDP2"/>
    <property type="match status" value="1"/>
</dbReference>
<evidence type="ECO:0000256" key="6">
    <source>
        <dbReference type="ARBA" id="ARBA00022763"/>
    </source>
</evidence>
<evidence type="ECO:0000259" key="11">
    <source>
        <dbReference type="Pfam" id="PF22669"/>
    </source>
</evidence>
<dbReference type="GO" id="GO:0070260">
    <property type="term" value="F:5'-tyrosyl-DNA phosphodiesterase activity"/>
    <property type="evidence" value="ECO:0007669"/>
    <property type="project" value="TreeGrafter"/>
</dbReference>
<dbReference type="Pfam" id="PF22669">
    <property type="entry name" value="Exo_endo_phos2"/>
    <property type="match status" value="1"/>
</dbReference>
<dbReference type="GeneID" id="8855503"/>
<evidence type="ECO:0000256" key="3">
    <source>
        <dbReference type="ARBA" id="ARBA00004123"/>
    </source>
</evidence>
<keyword evidence="7" id="KW-0378">Hydrolase</keyword>
<dbReference type="GO" id="GO:0005634">
    <property type="term" value="C:nucleus"/>
    <property type="evidence" value="ECO:0007669"/>
    <property type="project" value="UniProtKB-SubCell"/>
</dbReference>
<dbReference type="AlphaFoldDB" id="D2V129"/>
<evidence type="ECO:0000256" key="5">
    <source>
        <dbReference type="ARBA" id="ARBA00022723"/>
    </source>
</evidence>
<evidence type="ECO:0000256" key="9">
    <source>
        <dbReference type="ARBA" id="ARBA00023204"/>
    </source>
</evidence>
<dbReference type="Proteomes" id="UP000006671">
    <property type="component" value="Unassembled WGS sequence"/>
</dbReference>
<name>D2V129_NAEGR</name>
<keyword evidence="4" id="KW-0540">Nuclease</keyword>
<comment type="cofactor">
    <cofactor evidence="2">
        <name>Mg(2+)</name>
        <dbReference type="ChEBI" id="CHEBI:18420"/>
    </cofactor>
</comment>
<dbReference type="Gene3D" id="3.60.10.10">
    <property type="entry name" value="Endonuclease/exonuclease/phosphatase"/>
    <property type="match status" value="1"/>
</dbReference>
<feature type="domain" description="Inositol polyphosphate-related phosphatase" evidence="11">
    <location>
        <begin position="146"/>
        <end position="218"/>
    </location>
</feature>
<keyword evidence="8" id="KW-0460">Magnesium</keyword>
<dbReference type="InParanoid" id="D2V129"/>
<dbReference type="InterPro" id="IPR051547">
    <property type="entry name" value="TDP2-like"/>
</dbReference>
<evidence type="ECO:0000256" key="2">
    <source>
        <dbReference type="ARBA" id="ARBA00001946"/>
    </source>
</evidence>
<keyword evidence="13" id="KW-1185">Reference proteome</keyword>
<dbReference type="GO" id="GO:0006302">
    <property type="term" value="P:double-strand break repair"/>
    <property type="evidence" value="ECO:0007669"/>
    <property type="project" value="TreeGrafter"/>
</dbReference>
<dbReference type="OMA" id="WKETHLE"/>
<dbReference type="PANTHER" id="PTHR15822:SF4">
    <property type="entry name" value="TYROSYL-DNA PHOSPHODIESTERASE 2"/>
    <property type="match status" value="1"/>
</dbReference>
<evidence type="ECO:0000256" key="10">
    <source>
        <dbReference type="ARBA" id="ARBA00023242"/>
    </source>
</evidence>
<dbReference type="GO" id="GO:0004518">
    <property type="term" value="F:nuclease activity"/>
    <property type="evidence" value="ECO:0007669"/>
    <property type="project" value="UniProtKB-KW"/>
</dbReference>
<keyword evidence="6" id="KW-0227">DNA damage</keyword>
<keyword evidence="9" id="KW-0234">DNA repair</keyword>
<dbReference type="GO" id="GO:0046856">
    <property type="term" value="P:phosphatidylinositol dephosphorylation"/>
    <property type="evidence" value="ECO:0007669"/>
    <property type="project" value="InterPro"/>
</dbReference>
<dbReference type="GO" id="GO:0003697">
    <property type="term" value="F:single-stranded DNA binding"/>
    <property type="evidence" value="ECO:0007669"/>
    <property type="project" value="TreeGrafter"/>
</dbReference>
<gene>
    <name evidence="12" type="ORF">NAEGRDRAFT_45841</name>
</gene>
<reference evidence="12 13" key="1">
    <citation type="journal article" date="2010" name="Cell">
        <title>The genome of Naegleria gruberi illuminates early eukaryotic versatility.</title>
        <authorList>
            <person name="Fritz-Laylin L.K."/>
            <person name="Prochnik S.E."/>
            <person name="Ginger M.L."/>
            <person name="Dacks J.B."/>
            <person name="Carpenter M.L."/>
            <person name="Field M.C."/>
            <person name="Kuo A."/>
            <person name="Paredez A."/>
            <person name="Chapman J."/>
            <person name="Pham J."/>
            <person name="Shu S."/>
            <person name="Neupane R."/>
            <person name="Cipriano M."/>
            <person name="Mancuso J."/>
            <person name="Tu H."/>
            <person name="Salamov A."/>
            <person name="Lindquist E."/>
            <person name="Shapiro H."/>
            <person name="Lucas S."/>
            <person name="Grigoriev I.V."/>
            <person name="Cande W.Z."/>
            <person name="Fulton C."/>
            <person name="Rokhsar D.S."/>
            <person name="Dawson S.C."/>
        </authorList>
    </citation>
    <scope>NUCLEOTIDE SEQUENCE [LARGE SCALE GENOMIC DNA]</scope>
    <source>
        <strain evidence="12 13">NEG-M</strain>
    </source>
</reference>
<keyword evidence="10" id="KW-0539">Nucleus</keyword>
<dbReference type="InterPro" id="IPR036691">
    <property type="entry name" value="Endo/exonu/phosph_ase_sf"/>
</dbReference>
<dbReference type="SUPFAM" id="SSF56219">
    <property type="entry name" value="DNase I-like"/>
    <property type="match status" value="1"/>
</dbReference>
<comment type="subcellular location">
    <subcellularLocation>
        <location evidence="3">Nucleus</location>
    </subcellularLocation>
</comment>
<evidence type="ECO:0000256" key="1">
    <source>
        <dbReference type="ARBA" id="ARBA00001936"/>
    </source>
</evidence>
<protein>
    <submittedName>
        <fullName evidence="12">Predicted protein</fullName>
    </submittedName>
</protein>
<dbReference type="OrthoDB" id="9975959at2759"/>
<dbReference type="RefSeq" id="XP_002682575.1">
    <property type="nucleotide sequence ID" value="XM_002682529.1"/>
</dbReference>
<evidence type="ECO:0000256" key="4">
    <source>
        <dbReference type="ARBA" id="ARBA00022722"/>
    </source>
</evidence>
<dbReference type="eggNOG" id="ENOG502SCCU">
    <property type="taxonomic scope" value="Eukaryota"/>
</dbReference>
<dbReference type="VEuPathDB" id="AmoebaDB:NAEGRDRAFT_45841"/>
<dbReference type="GO" id="GO:0046872">
    <property type="term" value="F:metal ion binding"/>
    <property type="evidence" value="ECO:0007669"/>
    <property type="project" value="UniProtKB-KW"/>
</dbReference>
<evidence type="ECO:0000256" key="8">
    <source>
        <dbReference type="ARBA" id="ARBA00022842"/>
    </source>
</evidence>